<sequence>MDEKMGQEKESSKTSNCLETRRSPKKRNAGRIRIQGE</sequence>
<dbReference type="Proteomes" id="UP000078542">
    <property type="component" value="Unassembled WGS sequence"/>
</dbReference>
<protein>
    <submittedName>
        <fullName evidence="2">Uncharacterized protein</fullName>
    </submittedName>
</protein>
<organism evidence="2 3">
    <name type="scientific">Cyphomyrmex costatus</name>
    <dbReference type="NCBI Taxonomy" id="456900"/>
    <lineage>
        <taxon>Eukaryota</taxon>
        <taxon>Metazoa</taxon>
        <taxon>Ecdysozoa</taxon>
        <taxon>Arthropoda</taxon>
        <taxon>Hexapoda</taxon>
        <taxon>Insecta</taxon>
        <taxon>Pterygota</taxon>
        <taxon>Neoptera</taxon>
        <taxon>Endopterygota</taxon>
        <taxon>Hymenoptera</taxon>
        <taxon>Apocrita</taxon>
        <taxon>Aculeata</taxon>
        <taxon>Formicoidea</taxon>
        <taxon>Formicidae</taxon>
        <taxon>Myrmicinae</taxon>
        <taxon>Cyphomyrmex</taxon>
    </lineage>
</organism>
<dbReference type="AlphaFoldDB" id="A0A195C231"/>
<name>A0A195C231_9HYME</name>
<keyword evidence="3" id="KW-1185">Reference proteome</keyword>
<evidence type="ECO:0000313" key="3">
    <source>
        <dbReference type="Proteomes" id="UP000078542"/>
    </source>
</evidence>
<dbReference type="EMBL" id="KQ978344">
    <property type="protein sequence ID" value="KYM94929.1"/>
    <property type="molecule type" value="Genomic_DNA"/>
</dbReference>
<evidence type="ECO:0000313" key="2">
    <source>
        <dbReference type="EMBL" id="KYM94929.1"/>
    </source>
</evidence>
<feature type="compositionally biased region" description="Basic and acidic residues" evidence="1">
    <location>
        <begin position="1"/>
        <end position="12"/>
    </location>
</feature>
<evidence type="ECO:0000256" key="1">
    <source>
        <dbReference type="SAM" id="MobiDB-lite"/>
    </source>
</evidence>
<reference evidence="2 3" key="1">
    <citation type="submission" date="2016-03" db="EMBL/GenBank/DDBJ databases">
        <title>Cyphomyrmex costatus WGS genome.</title>
        <authorList>
            <person name="Nygaard S."/>
            <person name="Hu H."/>
            <person name="Boomsma J."/>
            <person name="Zhang G."/>
        </authorList>
    </citation>
    <scope>NUCLEOTIDE SEQUENCE [LARGE SCALE GENOMIC DNA]</scope>
    <source>
        <strain evidence="2">MS0001</strain>
        <tissue evidence="2">Whole body</tissue>
    </source>
</reference>
<proteinExistence type="predicted"/>
<feature type="region of interest" description="Disordered" evidence="1">
    <location>
        <begin position="1"/>
        <end position="37"/>
    </location>
</feature>
<accession>A0A195C231</accession>
<gene>
    <name evidence="2" type="ORF">ALC62_14524</name>
</gene>